<protein>
    <recommendedName>
        <fullName evidence="3">DUF4397 domain-containing protein</fullName>
    </recommendedName>
</protein>
<keyword evidence="5" id="KW-1185">Reference proteome</keyword>
<proteinExistence type="predicted"/>
<sequence length="274" mass="26541">MARCARVLGAVLLTAGIALTGLPPAAAAGDGYLRLAHLSPDTPAVDVAVAPAGEPTAAITGAQLGYGEVSEYRPLPPGRYAVSVRTAGGDPATPPVLSTTVELPAAGDARTVAATGSFAGLQLAVLDDDRTPPPAGMARVRVVAAAATVPALDATVPGRPPLASGLAFPGAGDYEPVPAGATVLRVTGDGTATEVPLDLAAGSVYSLLVLDRPGGGLAVRPLVDAVGAAVVPGGGVEAGAGGTAGDGRLPTAVAGAGLLVAAAVLVLTLRRSRR</sequence>
<keyword evidence="2" id="KW-0732">Signal</keyword>
<dbReference type="AlphaFoldDB" id="A0A1I4IA85"/>
<feature type="chain" id="PRO_5039243954" description="DUF4397 domain-containing protein" evidence="2">
    <location>
        <begin position="29"/>
        <end position="274"/>
    </location>
</feature>
<organism evidence="4 5">
    <name type="scientific">Geodermatophilus ruber</name>
    <dbReference type="NCBI Taxonomy" id="504800"/>
    <lineage>
        <taxon>Bacteria</taxon>
        <taxon>Bacillati</taxon>
        <taxon>Actinomycetota</taxon>
        <taxon>Actinomycetes</taxon>
        <taxon>Geodermatophilales</taxon>
        <taxon>Geodermatophilaceae</taxon>
        <taxon>Geodermatophilus</taxon>
    </lineage>
</organism>
<evidence type="ECO:0000256" key="2">
    <source>
        <dbReference type="SAM" id="SignalP"/>
    </source>
</evidence>
<keyword evidence="1" id="KW-0812">Transmembrane</keyword>
<dbReference type="InParanoid" id="A0A1I4IA85"/>
<keyword evidence="1" id="KW-0472">Membrane</keyword>
<dbReference type="RefSeq" id="WP_245753717.1">
    <property type="nucleotide sequence ID" value="NZ_FOSW01000012.1"/>
</dbReference>
<accession>A0A1I4IA85</accession>
<dbReference type="EMBL" id="FOSW01000012">
    <property type="protein sequence ID" value="SFL51288.1"/>
    <property type="molecule type" value="Genomic_DNA"/>
</dbReference>
<dbReference type="STRING" id="504800.SAMN04488085_112126"/>
<keyword evidence="1" id="KW-1133">Transmembrane helix</keyword>
<feature type="domain" description="DUF4397" evidence="3">
    <location>
        <begin position="32"/>
        <end position="154"/>
    </location>
</feature>
<dbReference type="InterPro" id="IPR025510">
    <property type="entry name" value="DUF4397"/>
</dbReference>
<evidence type="ECO:0000313" key="5">
    <source>
        <dbReference type="Proteomes" id="UP000199152"/>
    </source>
</evidence>
<evidence type="ECO:0000313" key="4">
    <source>
        <dbReference type="EMBL" id="SFL51288.1"/>
    </source>
</evidence>
<feature type="signal peptide" evidence="2">
    <location>
        <begin position="1"/>
        <end position="28"/>
    </location>
</feature>
<dbReference type="Proteomes" id="UP000199152">
    <property type="component" value="Unassembled WGS sequence"/>
</dbReference>
<reference evidence="4 5" key="1">
    <citation type="submission" date="2016-10" db="EMBL/GenBank/DDBJ databases">
        <authorList>
            <person name="de Groot N.N."/>
        </authorList>
    </citation>
    <scope>NUCLEOTIDE SEQUENCE [LARGE SCALE GENOMIC DNA]</scope>
    <source>
        <strain evidence="4 5">DSM 45317</strain>
    </source>
</reference>
<evidence type="ECO:0000259" key="3">
    <source>
        <dbReference type="Pfam" id="PF14344"/>
    </source>
</evidence>
<feature type="transmembrane region" description="Helical" evidence="1">
    <location>
        <begin position="249"/>
        <end position="269"/>
    </location>
</feature>
<name>A0A1I4IA85_9ACTN</name>
<dbReference type="Pfam" id="PF14344">
    <property type="entry name" value="DUF4397"/>
    <property type="match status" value="1"/>
</dbReference>
<evidence type="ECO:0000256" key="1">
    <source>
        <dbReference type="SAM" id="Phobius"/>
    </source>
</evidence>
<gene>
    <name evidence="4" type="ORF">SAMN04488085_112126</name>
</gene>